<dbReference type="Proteomes" id="UP000887013">
    <property type="component" value="Unassembled WGS sequence"/>
</dbReference>
<accession>A0A8X6NPT9</accession>
<gene>
    <name evidence="1" type="ORF">NPIL_156121</name>
</gene>
<evidence type="ECO:0000313" key="1">
    <source>
        <dbReference type="EMBL" id="GFT25335.1"/>
    </source>
</evidence>
<organism evidence="1 2">
    <name type="scientific">Nephila pilipes</name>
    <name type="common">Giant wood spider</name>
    <name type="synonym">Nephila maculata</name>
    <dbReference type="NCBI Taxonomy" id="299642"/>
    <lineage>
        <taxon>Eukaryota</taxon>
        <taxon>Metazoa</taxon>
        <taxon>Ecdysozoa</taxon>
        <taxon>Arthropoda</taxon>
        <taxon>Chelicerata</taxon>
        <taxon>Arachnida</taxon>
        <taxon>Araneae</taxon>
        <taxon>Araneomorphae</taxon>
        <taxon>Entelegynae</taxon>
        <taxon>Araneoidea</taxon>
        <taxon>Nephilidae</taxon>
        <taxon>Nephila</taxon>
    </lineage>
</organism>
<name>A0A8X6NPT9_NEPPI</name>
<evidence type="ECO:0000313" key="2">
    <source>
        <dbReference type="Proteomes" id="UP000887013"/>
    </source>
</evidence>
<reference evidence="1" key="1">
    <citation type="submission" date="2020-08" db="EMBL/GenBank/DDBJ databases">
        <title>Multicomponent nature underlies the extraordinary mechanical properties of spider dragline silk.</title>
        <authorList>
            <person name="Kono N."/>
            <person name="Nakamura H."/>
            <person name="Mori M."/>
            <person name="Yoshida Y."/>
            <person name="Ohtoshi R."/>
            <person name="Malay A.D."/>
            <person name="Moran D.A.P."/>
            <person name="Tomita M."/>
            <person name="Numata K."/>
            <person name="Arakawa K."/>
        </authorList>
    </citation>
    <scope>NUCLEOTIDE SEQUENCE</scope>
</reference>
<keyword evidence="2" id="KW-1185">Reference proteome</keyword>
<dbReference type="AlphaFoldDB" id="A0A8X6NPT9"/>
<sequence>MKYHKSKIDFLYRLSKPVAPLSFVDHVQNITRIYVAATVMVKSDAVKQTRLKFPSTKACGEKQPSFPRRAGRKWSLPIGQQSDVLNSNGQFFSRRQYSTQYFVDFERQRSRNYIL</sequence>
<protein>
    <submittedName>
        <fullName evidence="1">Uncharacterized protein</fullName>
    </submittedName>
</protein>
<comment type="caution">
    <text evidence="1">The sequence shown here is derived from an EMBL/GenBank/DDBJ whole genome shotgun (WGS) entry which is preliminary data.</text>
</comment>
<dbReference type="EMBL" id="BMAW01106623">
    <property type="protein sequence ID" value="GFT25335.1"/>
    <property type="molecule type" value="Genomic_DNA"/>
</dbReference>
<proteinExistence type="predicted"/>